<dbReference type="OrthoDB" id="9802481at2"/>
<dbReference type="InterPro" id="IPR004843">
    <property type="entry name" value="Calcineurin-like_PHP"/>
</dbReference>
<evidence type="ECO:0000259" key="7">
    <source>
        <dbReference type="Pfam" id="PF00149"/>
    </source>
</evidence>
<evidence type="ECO:0000256" key="5">
    <source>
        <dbReference type="ARBA" id="ARBA00023136"/>
    </source>
</evidence>
<dbReference type="GO" id="GO:0008758">
    <property type="term" value="F:UDP-2,3-diacylglucosamine hydrolase activity"/>
    <property type="evidence" value="ECO:0007669"/>
    <property type="project" value="TreeGrafter"/>
</dbReference>
<keyword evidence="2" id="KW-0997">Cell inner membrane</keyword>
<dbReference type="RefSeq" id="WP_111598247.1">
    <property type="nucleotide sequence ID" value="NZ_QLLL01000005.1"/>
</dbReference>
<dbReference type="CDD" id="cd07398">
    <property type="entry name" value="MPP_YbbF-LpxH"/>
    <property type="match status" value="1"/>
</dbReference>
<feature type="domain" description="Calcineurin-like phosphoesterase" evidence="7">
    <location>
        <begin position="10"/>
        <end position="215"/>
    </location>
</feature>
<dbReference type="InterPro" id="IPR043461">
    <property type="entry name" value="LpxH-like"/>
</dbReference>
<keyword evidence="6" id="KW-0464">Manganese</keyword>
<keyword evidence="1" id="KW-1003">Cell membrane</keyword>
<reference evidence="8 9" key="1">
    <citation type="submission" date="2018-06" db="EMBL/GenBank/DDBJ databases">
        <title>Genomic Encyclopedia of Archaeal and Bacterial Type Strains, Phase II (KMG-II): from individual species to whole genera.</title>
        <authorList>
            <person name="Goeker M."/>
        </authorList>
    </citation>
    <scope>NUCLEOTIDE SEQUENCE [LARGE SCALE GENOMIC DNA]</scope>
    <source>
        <strain evidence="8 9">DSM 23857</strain>
    </source>
</reference>
<evidence type="ECO:0000256" key="3">
    <source>
        <dbReference type="ARBA" id="ARBA00022723"/>
    </source>
</evidence>
<dbReference type="Pfam" id="PF00149">
    <property type="entry name" value="Metallophos"/>
    <property type="match status" value="1"/>
</dbReference>
<dbReference type="GO" id="GO:0009245">
    <property type="term" value="P:lipid A biosynthetic process"/>
    <property type="evidence" value="ECO:0007669"/>
    <property type="project" value="TreeGrafter"/>
</dbReference>
<evidence type="ECO:0000256" key="4">
    <source>
        <dbReference type="ARBA" id="ARBA00022801"/>
    </source>
</evidence>
<dbReference type="PANTHER" id="PTHR34990">
    <property type="entry name" value="UDP-2,3-DIACYLGLUCOSAMINE HYDROLASE-RELATED"/>
    <property type="match status" value="1"/>
</dbReference>
<organism evidence="8 9">
    <name type="scientific">Chitinophaga skermanii</name>
    <dbReference type="NCBI Taxonomy" id="331697"/>
    <lineage>
        <taxon>Bacteria</taxon>
        <taxon>Pseudomonadati</taxon>
        <taxon>Bacteroidota</taxon>
        <taxon>Chitinophagia</taxon>
        <taxon>Chitinophagales</taxon>
        <taxon>Chitinophagaceae</taxon>
        <taxon>Chitinophaga</taxon>
    </lineage>
</organism>
<keyword evidence="9" id="KW-1185">Reference proteome</keyword>
<dbReference type="GO" id="GO:0016020">
    <property type="term" value="C:membrane"/>
    <property type="evidence" value="ECO:0007669"/>
    <property type="project" value="GOC"/>
</dbReference>
<keyword evidence="4 8" id="KW-0378">Hydrolase</keyword>
<evidence type="ECO:0000313" key="8">
    <source>
        <dbReference type="EMBL" id="RAJ03919.1"/>
    </source>
</evidence>
<evidence type="ECO:0000256" key="6">
    <source>
        <dbReference type="ARBA" id="ARBA00023211"/>
    </source>
</evidence>
<evidence type="ECO:0000313" key="9">
    <source>
        <dbReference type="Proteomes" id="UP000249547"/>
    </source>
</evidence>
<gene>
    <name evidence="8" type="ORF">LX64_02796</name>
</gene>
<dbReference type="GO" id="GO:0046872">
    <property type="term" value="F:metal ion binding"/>
    <property type="evidence" value="ECO:0007669"/>
    <property type="project" value="UniProtKB-KW"/>
</dbReference>
<proteinExistence type="predicted"/>
<name>A0A327QHA3_9BACT</name>
<dbReference type="PANTHER" id="PTHR34990:SF1">
    <property type="entry name" value="UDP-2,3-DIACYLGLUCOSAMINE HYDROLASE"/>
    <property type="match status" value="1"/>
</dbReference>
<sequence length="269" mass="31442">MQIELPSNKKIYFASDFHLGVPSKEKSRERERVILQWLNEVEQDAAHIFLVGDLFDFWFEYKQVVPKGYVRLLGKLADLTDKGIGISVFIGNHDMWMNGYFEDELNIPVYYEPQTFDIKGKKFYIGHGDGLGPGDHGYKFLKKVFRNPFCRWAFSALHPAWGIGLANYFSRKSRAKTGLELEHFLGEENEWLAIYSKEVLQKEHFDYFIFGHRHLPLDLKVGDNSRYINLGEWMNYFTYAEFDGNDVKLKYYTGAAHLRPPGLNIENFV</sequence>
<comment type="caution">
    <text evidence="8">The sequence shown here is derived from an EMBL/GenBank/DDBJ whole genome shotgun (WGS) entry which is preliminary data.</text>
</comment>
<evidence type="ECO:0000256" key="2">
    <source>
        <dbReference type="ARBA" id="ARBA00022519"/>
    </source>
</evidence>
<dbReference type="Proteomes" id="UP000249547">
    <property type="component" value="Unassembled WGS sequence"/>
</dbReference>
<dbReference type="Gene3D" id="3.60.21.10">
    <property type="match status" value="1"/>
</dbReference>
<keyword evidence="5" id="KW-0472">Membrane</keyword>
<dbReference type="AlphaFoldDB" id="A0A327QHA3"/>
<accession>A0A327QHA3</accession>
<dbReference type="InterPro" id="IPR029052">
    <property type="entry name" value="Metallo-depent_PP-like"/>
</dbReference>
<keyword evidence="3" id="KW-0479">Metal-binding</keyword>
<dbReference type="SUPFAM" id="SSF56300">
    <property type="entry name" value="Metallo-dependent phosphatases"/>
    <property type="match status" value="1"/>
</dbReference>
<dbReference type="EMBL" id="QLLL01000005">
    <property type="protein sequence ID" value="RAJ03919.1"/>
    <property type="molecule type" value="Genomic_DNA"/>
</dbReference>
<protein>
    <submittedName>
        <fullName evidence="8">UDP-2,3-diacylglucosamine hydrolase</fullName>
    </submittedName>
</protein>
<evidence type="ECO:0000256" key="1">
    <source>
        <dbReference type="ARBA" id="ARBA00022475"/>
    </source>
</evidence>